<reference evidence="1" key="1">
    <citation type="journal article" date="2015" name="Nature">
        <title>Complex archaea that bridge the gap between prokaryotes and eukaryotes.</title>
        <authorList>
            <person name="Spang A."/>
            <person name="Saw J.H."/>
            <person name="Jorgensen S.L."/>
            <person name="Zaremba-Niedzwiedzka K."/>
            <person name="Martijn J."/>
            <person name="Lind A.E."/>
            <person name="van Eijk R."/>
            <person name="Schleper C."/>
            <person name="Guy L."/>
            <person name="Ettema T.J."/>
        </authorList>
    </citation>
    <scope>NUCLEOTIDE SEQUENCE</scope>
</reference>
<organism evidence="1">
    <name type="scientific">marine sediment metagenome</name>
    <dbReference type="NCBI Taxonomy" id="412755"/>
    <lineage>
        <taxon>unclassified sequences</taxon>
        <taxon>metagenomes</taxon>
        <taxon>ecological metagenomes</taxon>
    </lineage>
</organism>
<protein>
    <submittedName>
        <fullName evidence="1">Uncharacterized protein</fullName>
    </submittedName>
</protein>
<sequence>MLSVENLIKLVSKAANGEDNFKSGAVGFNGYGFVFRDYDSNSRNSFINNNGSSKLCSIGAFRQIYKRVLANPDILRTPKKLLMYDPKLDLNFGGALKYLIPELSFGGIENLFDVWVFVTTPKNQMFPLTFYFGQSGTSIGGWTPDYHLFYKEHDFPQQFKSIINFNPFNFSDTELEYLIEALECSINKVPVSDFEGIYIDDQGKKLMGIRSGKPFVEFLKDDLDEKKNKETWSYAILGGDESFQLLFEYEKIIRKSLPPKIYKDYPDGIPIEIYQSQIEKHYEELIKFADNQKSRLAYMIMGVVIMVNCGKMTEALKEKILKYSEWELEENQLINEQDLIERKNHLMAFREKIKNYDGTKQVKTPLYTVTRLINEKKAKGEDITQIMKKNIDYSIND</sequence>
<comment type="caution">
    <text evidence="1">The sequence shown here is derived from an EMBL/GenBank/DDBJ whole genome shotgun (WGS) entry which is preliminary data.</text>
</comment>
<proteinExistence type="predicted"/>
<evidence type="ECO:0000313" key="1">
    <source>
        <dbReference type="EMBL" id="KKM72149.1"/>
    </source>
</evidence>
<dbReference type="EMBL" id="LAZR01009521">
    <property type="protein sequence ID" value="KKM72149.1"/>
    <property type="molecule type" value="Genomic_DNA"/>
</dbReference>
<gene>
    <name evidence="1" type="ORF">LCGC14_1423420</name>
</gene>
<accession>A0A0F9JQH6</accession>
<name>A0A0F9JQH6_9ZZZZ</name>
<dbReference type="AlphaFoldDB" id="A0A0F9JQH6"/>